<dbReference type="EC" id="2.7.11.1" evidence="2"/>
<dbReference type="InterPro" id="IPR011009">
    <property type="entry name" value="Kinase-like_dom_sf"/>
</dbReference>
<evidence type="ECO:0000256" key="16">
    <source>
        <dbReference type="SAM" id="Phobius"/>
    </source>
</evidence>
<comment type="catalytic activity">
    <reaction evidence="12">
        <text>L-threonyl-[protein] + ATP = O-phospho-L-threonyl-[protein] + ADP + H(+)</text>
        <dbReference type="Rhea" id="RHEA:46608"/>
        <dbReference type="Rhea" id="RHEA-COMP:11060"/>
        <dbReference type="Rhea" id="RHEA-COMP:11605"/>
        <dbReference type="ChEBI" id="CHEBI:15378"/>
        <dbReference type="ChEBI" id="CHEBI:30013"/>
        <dbReference type="ChEBI" id="CHEBI:30616"/>
        <dbReference type="ChEBI" id="CHEBI:61977"/>
        <dbReference type="ChEBI" id="CHEBI:456216"/>
        <dbReference type="EC" id="2.7.11.1"/>
    </reaction>
</comment>
<dbReference type="PROSITE" id="PS00107">
    <property type="entry name" value="PROTEIN_KINASE_ATP"/>
    <property type="match status" value="1"/>
</dbReference>
<evidence type="ECO:0000256" key="1">
    <source>
        <dbReference type="ARBA" id="ARBA00004162"/>
    </source>
</evidence>
<dbReference type="InterPro" id="IPR008271">
    <property type="entry name" value="Ser/Thr_kinase_AS"/>
</dbReference>
<dbReference type="Gene3D" id="1.10.510.10">
    <property type="entry name" value="Transferase(Phosphotransferase) domain 1"/>
    <property type="match status" value="1"/>
</dbReference>
<dbReference type="InterPro" id="IPR047117">
    <property type="entry name" value="PERK1-13-like"/>
</dbReference>
<dbReference type="InterPro" id="IPR000719">
    <property type="entry name" value="Prot_kinase_dom"/>
</dbReference>
<evidence type="ECO:0000256" key="10">
    <source>
        <dbReference type="ARBA" id="ARBA00022989"/>
    </source>
</evidence>
<feature type="compositionally biased region" description="Low complexity" evidence="15">
    <location>
        <begin position="356"/>
        <end position="379"/>
    </location>
</feature>
<dbReference type="SMART" id="SM00220">
    <property type="entry name" value="S_TKc"/>
    <property type="match status" value="1"/>
</dbReference>
<dbReference type="GO" id="GO:0005524">
    <property type="term" value="F:ATP binding"/>
    <property type="evidence" value="ECO:0007669"/>
    <property type="project" value="UniProtKB-UniRule"/>
</dbReference>
<protein>
    <recommendedName>
        <fullName evidence="2">non-specific serine/threonine protein kinase</fullName>
        <ecNumber evidence="2">2.7.11.1</ecNumber>
    </recommendedName>
</protein>
<evidence type="ECO:0000256" key="8">
    <source>
        <dbReference type="ARBA" id="ARBA00022777"/>
    </source>
</evidence>
<evidence type="ECO:0000256" key="11">
    <source>
        <dbReference type="ARBA" id="ARBA00023136"/>
    </source>
</evidence>
<keyword evidence="3" id="KW-1003">Cell membrane</keyword>
<evidence type="ECO:0000256" key="9">
    <source>
        <dbReference type="ARBA" id="ARBA00022840"/>
    </source>
</evidence>
<dbReference type="PROSITE" id="PS00108">
    <property type="entry name" value="PROTEIN_KINASE_ST"/>
    <property type="match status" value="1"/>
</dbReference>
<dbReference type="GO" id="GO:0005886">
    <property type="term" value="C:plasma membrane"/>
    <property type="evidence" value="ECO:0007669"/>
    <property type="project" value="UniProtKB-SubCell"/>
</dbReference>
<feature type="region of interest" description="Disordered" evidence="15">
    <location>
        <begin position="151"/>
        <end position="317"/>
    </location>
</feature>
<evidence type="ECO:0000256" key="2">
    <source>
        <dbReference type="ARBA" id="ARBA00012513"/>
    </source>
</evidence>
<evidence type="ECO:0000256" key="3">
    <source>
        <dbReference type="ARBA" id="ARBA00022475"/>
    </source>
</evidence>
<dbReference type="HOGENOM" id="CLU_000288_106_3_1"/>
<evidence type="ECO:0000256" key="14">
    <source>
        <dbReference type="PROSITE-ProRule" id="PRU10141"/>
    </source>
</evidence>
<dbReference type="PROSITE" id="PS50011">
    <property type="entry name" value="PROTEIN_KINASE_DOM"/>
    <property type="match status" value="1"/>
</dbReference>
<dbReference type="PANTHER" id="PTHR47982">
    <property type="entry name" value="PROLINE-RICH RECEPTOR-LIKE PROTEIN KINASE PERK4"/>
    <property type="match status" value="1"/>
</dbReference>
<evidence type="ECO:0000256" key="6">
    <source>
        <dbReference type="ARBA" id="ARBA00022692"/>
    </source>
</evidence>
<feature type="domain" description="Protein kinase" evidence="17">
    <location>
        <begin position="425"/>
        <end position="714"/>
    </location>
</feature>
<evidence type="ECO:0000259" key="17">
    <source>
        <dbReference type="PROSITE" id="PS50011"/>
    </source>
</evidence>
<dbReference type="InterPro" id="IPR001245">
    <property type="entry name" value="Ser-Thr/Tyr_kinase_cat_dom"/>
</dbReference>
<dbReference type="STRING" id="40149.A0A0E0E230"/>
<feature type="compositionally biased region" description="Low complexity" evidence="15">
    <location>
        <begin position="196"/>
        <end position="219"/>
    </location>
</feature>
<keyword evidence="4" id="KW-0723">Serine/threonine-protein kinase</keyword>
<keyword evidence="7 14" id="KW-0547">Nucleotide-binding</keyword>
<evidence type="ECO:0000256" key="12">
    <source>
        <dbReference type="ARBA" id="ARBA00047899"/>
    </source>
</evidence>
<dbReference type="AlphaFoldDB" id="A0A0E0E230"/>
<dbReference type="Gramene" id="OMERI06G16600.1">
    <property type="protein sequence ID" value="OMERI06G16600.1"/>
    <property type="gene ID" value="OMERI06G16600"/>
</dbReference>
<keyword evidence="10 16" id="KW-1133">Transmembrane helix</keyword>
<dbReference type="GO" id="GO:0004674">
    <property type="term" value="F:protein serine/threonine kinase activity"/>
    <property type="evidence" value="ECO:0007669"/>
    <property type="project" value="UniProtKB-KW"/>
</dbReference>
<dbReference type="Pfam" id="PF07714">
    <property type="entry name" value="PK_Tyr_Ser-Thr"/>
    <property type="match status" value="1"/>
</dbReference>
<keyword evidence="19" id="KW-1185">Reference proteome</keyword>
<comment type="subcellular location">
    <subcellularLocation>
        <location evidence="1">Cell membrane</location>
        <topology evidence="1">Single-pass membrane protein</topology>
    </subcellularLocation>
</comment>
<dbReference type="SUPFAM" id="SSF56112">
    <property type="entry name" value="Protein kinase-like (PK-like)"/>
    <property type="match status" value="1"/>
</dbReference>
<feature type="binding site" evidence="14">
    <location>
        <position position="453"/>
    </location>
    <ligand>
        <name>ATP</name>
        <dbReference type="ChEBI" id="CHEBI:30616"/>
    </ligand>
</feature>
<keyword evidence="9 14" id="KW-0067">ATP-binding</keyword>
<organism evidence="18">
    <name type="scientific">Oryza meridionalis</name>
    <dbReference type="NCBI Taxonomy" id="40149"/>
    <lineage>
        <taxon>Eukaryota</taxon>
        <taxon>Viridiplantae</taxon>
        <taxon>Streptophyta</taxon>
        <taxon>Embryophyta</taxon>
        <taxon>Tracheophyta</taxon>
        <taxon>Spermatophyta</taxon>
        <taxon>Magnoliopsida</taxon>
        <taxon>Liliopsida</taxon>
        <taxon>Poales</taxon>
        <taxon>Poaceae</taxon>
        <taxon>BOP clade</taxon>
        <taxon>Oryzoideae</taxon>
        <taxon>Oryzeae</taxon>
        <taxon>Oryzinae</taxon>
        <taxon>Oryza</taxon>
    </lineage>
</organism>
<comment type="catalytic activity">
    <reaction evidence="13">
        <text>L-seryl-[protein] + ATP = O-phospho-L-seryl-[protein] + ADP + H(+)</text>
        <dbReference type="Rhea" id="RHEA:17989"/>
        <dbReference type="Rhea" id="RHEA-COMP:9863"/>
        <dbReference type="Rhea" id="RHEA-COMP:11604"/>
        <dbReference type="ChEBI" id="CHEBI:15378"/>
        <dbReference type="ChEBI" id="CHEBI:29999"/>
        <dbReference type="ChEBI" id="CHEBI:30616"/>
        <dbReference type="ChEBI" id="CHEBI:83421"/>
        <dbReference type="ChEBI" id="CHEBI:456216"/>
        <dbReference type="EC" id="2.7.11.1"/>
    </reaction>
</comment>
<name>A0A0E0E230_9ORYZ</name>
<accession>A0A0E0E230</accession>
<keyword evidence="6 16" id="KW-0812">Transmembrane</keyword>
<feature type="region of interest" description="Disordered" evidence="15">
    <location>
        <begin position="60"/>
        <end position="91"/>
    </location>
</feature>
<reference evidence="18" key="2">
    <citation type="submission" date="2018-05" db="EMBL/GenBank/DDBJ databases">
        <title>OmerRS3 (Oryza meridionalis Reference Sequence Version 3).</title>
        <authorList>
            <person name="Zhang J."/>
            <person name="Kudrna D."/>
            <person name="Lee S."/>
            <person name="Talag J."/>
            <person name="Welchert J."/>
            <person name="Wing R.A."/>
        </authorList>
    </citation>
    <scope>NUCLEOTIDE SEQUENCE [LARGE SCALE GENOMIC DNA]</scope>
    <source>
        <strain evidence="18">cv. OR44</strain>
    </source>
</reference>
<evidence type="ECO:0000256" key="7">
    <source>
        <dbReference type="ARBA" id="ARBA00022741"/>
    </source>
</evidence>
<dbReference type="EnsemblPlants" id="OMERI06G16600.1">
    <property type="protein sequence ID" value="OMERI06G16600.1"/>
    <property type="gene ID" value="OMERI06G16600"/>
</dbReference>
<dbReference type="InterPro" id="IPR017441">
    <property type="entry name" value="Protein_kinase_ATP_BS"/>
</dbReference>
<proteinExistence type="predicted"/>
<evidence type="ECO:0000256" key="13">
    <source>
        <dbReference type="ARBA" id="ARBA00048679"/>
    </source>
</evidence>
<dbReference type="FunFam" id="1.10.510.10:FF:000173">
    <property type="entry name" value="proline-rich receptor-like protein kinase PERK8"/>
    <property type="match status" value="1"/>
</dbReference>
<evidence type="ECO:0000313" key="19">
    <source>
        <dbReference type="Proteomes" id="UP000008021"/>
    </source>
</evidence>
<dbReference type="CDD" id="cd14066">
    <property type="entry name" value="STKc_IRAK"/>
    <property type="match status" value="1"/>
</dbReference>
<feature type="compositionally biased region" description="Basic residues" evidence="15">
    <location>
        <begin position="289"/>
        <end position="316"/>
    </location>
</feature>
<feature type="compositionally biased region" description="Basic and acidic residues" evidence="15">
    <location>
        <begin position="258"/>
        <end position="281"/>
    </location>
</feature>
<evidence type="ECO:0000256" key="4">
    <source>
        <dbReference type="ARBA" id="ARBA00022527"/>
    </source>
</evidence>
<feature type="compositionally biased region" description="Basic residues" evidence="15">
    <location>
        <begin position="74"/>
        <end position="88"/>
    </location>
</feature>
<dbReference type="FunFam" id="3.30.200.20:FF:000212">
    <property type="entry name" value="Proline-rich receptor-like protein kinase PERK8"/>
    <property type="match status" value="1"/>
</dbReference>
<dbReference type="Gene3D" id="3.30.200.20">
    <property type="entry name" value="Phosphorylase Kinase, domain 1"/>
    <property type="match status" value="1"/>
</dbReference>
<dbReference type="PANTHER" id="PTHR47982:SF61">
    <property type="entry name" value="NON-SPECIFIC SERINE_THREONINE PROTEIN KINASE"/>
    <property type="match status" value="1"/>
</dbReference>
<feature type="compositionally biased region" description="Polar residues" evidence="15">
    <location>
        <begin position="168"/>
        <end position="178"/>
    </location>
</feature>
<evidence type="ECO:0000256" key="15">
    <source>
        <dbReference type="SAM" id="MobiDB-lite"/>
    </source>
</evidence>
<keyword evidence="5" id="KW-0808">Transferase</keyword>
<evidence type="ECO:0000313" key="18">
    <source>
        <dbReference type="EnsemblPlants" id="OMERI06G16600.1"/>
    </source>
</evidence>
<keyword evidence="8" id="KW-0418">Kinase</keyword>
<feature type="transmembrane region" description="Helical" evidence="16">
    <location>
        <begin position="31"/>
        <end position="50"/>
    </location>
</feature>
<keyword evidence="11 16" id="KW-0472">Membrane</keyword>
<dbReference type="eggNOG" id="KOG1187">
    <property type="taxonomic scope" value="Eukaryota"/>
</dbReference>
<reference evidence="18" key="1">
    <citation type="submission" date="2015-04" db="UniProtKB">
        <authorList>
            <consortium name="EnsemblPlants"/>
        </authorList>
    </citation>
    <scope>IDENTIFICATION</scope>
</reference>
<feature type="region of interest" description="Disordered" evidence="15">
    <location>
        <begin position="356"/>
        <end position="393"/>
    </location>
</feature>
<dbReference type="Proteomes" id="UP000008021">
    <property type="component" value="Chromosome 6"/>
</dbReference>
<evidence type="ECO:0000256" key="5">
    <source>
        <dbReference type="ARBA" id="ARBA00022679"/>
    </source>
</evidence>
<sequence length="769" mass="83362">MFRHSSAGVVVAATFLISYQQQQRGRAKEDVFRPPPLILCFCLFFFLFFFSSSSSNAGSCSSTHDENSAPGATRRQRRRRRRRRRRPTSAHPDGDITVDWWLAAASGDLVVHPSSTFFFFILCSAASCSIVCQSAATFSFRATAGASTASAAGGDFPSAAGGGASASTNRIASPTAVSRTDALPSASHSTAPSGQRRATAGAHAGAAAARSPAASTRHSAFVKRGSSTRRSGAESVPRRRAAATTAFGGGLGDPATSADRDERSDHDALSGRSGQRRERAGTARQRRAELRHHRGRGGRGRGRLPGLRRHRRRRRQAERYYPGFAVPSYTPQHMSGEAPFLRPPSASGSMNFSMGQSQGVSPMMSSSGQSTSYGQQQQQRFTSANYSTGSQGGGAARSVAASGELSVGNTKAFTFDELYDITAGFARDKLLGEGGFGCVFKGTLADGKAVAVKQLKGGGGQGEREFQAEVEIISRVHHRHLVSLVGYCIAEDHRLLVYDFVSNDTLHHHLHVYRSLAYVRAALAGRGRPVMDWPTRVKIAAGSARGLAYLHEDCHPRIIHRDIKSSNILLDEHFEAQVADFGLARLAENDVTHVSTRVMGTFGYLAPEYASTGKLTEKSDVFSFGVVLLELITGRKPVDSSRPLGDESLVEWSRPLLNRAIENQEFDELVDPRLDGEYDDVEMFRVIEAAAACIRHSAARRPKMGQVVRVLDSLTDVDLSNGVQPGKSQMFNVANTADIRQFQRMAFGSQDFSSEYSQSRSSMSSRRDF</sequence>